<dbReference type="InterPro" id="IPR004919">
    <property type="entry name" value="GmrSD_N"/>
</dbReference>
<proteinExistence type="predicted"/>
<accession>A0A3N9TDT1</accession>
<dbReference type="RefSeq" id="WP_124937914.1">
    <property type="nucleotide sequence ID" value="NZ_RJVQ01000006.1"/>
</dbReference>
<dbReference type="EMBL" id="RJVQ01000006">
    <property type="protein sequence ID" value="RQW62377.1"/>
    <property type="molecule type" value="Genomic_DNA"/>
</dbReference>
<protein>
    <submittedName>
        <fullName evidence="2">DUF262 domain-containing protein</fullName>
    </submittedName>
</protein>
<dbReference type="Pfam" id="PF03235">
    <property type="entry name" value="GmrSD_N"/>
    <property type="match status" value="1"/>
</dbReference>
<dbReference type="OrthoDB" id="7802453at2"/>
<evidence type="ECO:0000313" key="2">
    <source>
        <dbReference type="EMBL" id="RQW62377.1"/>
    </source>
</evidence>
<sequence length="393" mass="45468">MKIESYDREIDFLYYKIDKGQLDLQPDFQRAEVWKGPKKKLLVDTVLRGWHVPPIHVIFDATTGKQEVLDGQQRLSSIVGFKKGEFRVDGNIEPFDEYINSLHGKKYSELPDEAKSQFDSYTIRVLEIKQYNQGEPGELFNRLNESLKLTSAEKRNAYVGELRSQMKYLVSKLEEYEVTSSFLGFSNQRLAYHDLFVKLCYLLEHGSLFVKYTENDLNKLAREDTPYSLKVIDALEYSISILSKVKKITESNQVNIHVTKATVFSWLYLIADLHINGINDDSVLIDSFIKFESIRYDHKNNTDINVDDLGLDFDIINSIFLIFNERATSRVTTTSSLAIRDIIISIFIYITCPGANILSEDKKQQIIDMISRFDNKNVKLVLEEYAEEVVWSV</sequence>
<comment type="caution">
    <text evidence="2">The sequence shown here is derived from an EMBL/GenBank/DDBJ whole genome shotgun (WGS) entry which is preliminary data.</text>
</comment>
<reference evidence="2 3" key="1">
    <citation type="submission" date="2018-11" db="EMBL/GenBank/DDBJ databases">
        <title>Vibrio LJC006 sp. nov., isolated from seawater during the bloom of the enteromorpha.</title>
        <authorList>
            <person name="Liang J."/>
        </authorList>
    </citation>
    <scope>NUCLEOTIDE SEQUENCE [LARGE SCALE GENOMIC DNA]</scope>
    <source>
        <strain evidence="2 3">LJC006</strain>
    </source>
</reference>
<dbReference type="PANTHER" id="PTHR39639:SF1">
    <property type="entry name" value="DUF262 DOMAIN-CONTAINING PROTEIN"/>
    <property type="match status" value="1"/>
</dbReference>
<dbReference type="AlphaFoldDB" id="A0A3N9TDT1"/>
<gene>
    <name evidence="2" type="ORF">EES38_14450</name>
</gene>
<evidence type="ECO:0000313" key="3">
    <source>
        <dbReference type="Proteomes" id="UP000281112"/>
    </source>
</evidence>
<evidence type="ECO:0000259" key="1">
    <source>
        <dbReference type="Pfam" id="PF03235"/>
    </source>
</evidence>
<organism evidence="2 3">
    <name type="scientific">Vibrio viridaestus</name>
    <dbReference type="NCBI Taxonomy" id="2487322"/>
    <lineage>
        <taxon>Bacteria</taxon>
        <taxon>Pseudomonadati</taxon>
        <taxon>Pseudomonadota</taxon>
        <taxon>Gammaproteobacteria</taxon>
        <taxon>Vibrionales</taxon>
        <taxon>Vibrionaceae</taxon>
        <taxon>Vibrio</taxon>
    </lineage>
</organism>
<keyword evidence="3" id="KW-1185">Reference proteome</keyword>
<dbReference type="PANTHER" id="PTHR39639">
    <property type="entry name" value="CHROMOSOME 16, WHOLE GENOME SHOTGUN SEQUENCE"/>
    <property type="match status" value="1"/>
</dbReference>
<dbReference type="Proteomes" id="UP000281112">
    <property type="component" value="Unassembled WGS sequence"/>
</dbReference>
<name>A0A3N9TDT1_9VIBR</name>
<feature type="domain" description="GmrSD restriction endonucleases N-terminal" evidence="1">
    <location>
        <begin position="19"/>
        <end position="159"/>
    </location>
</feature>